<keyword evidence="1" id="KW-1133">Transmembrane helix</keyword>
<dbReference type="RefSeq" id="WP_108027925.1">
    <property type="nucleotide sequence ID" value="NZ_QAYC01000011.1"/>
</dbReference>
<dbReference type="AlphaFoldDB" id="A0A8E3APU2"/>
<dbReference type="Proteomes" id="UP000244037">
    <property type="component" value="Unassembled WGS sequence"/>
</dbReference>
<sequence length="150" mass="15752">MKSIHNDVVLGTGVAVLAALGIHRALGFGADARVFPLLVLVPAVLLGLVIAVRGHLKQRRTGETPDFFASPGRFALVAGGTALALIGLRYLGFLTTSAVTIPVLAVALGYRRPLPILATTAGFLAMVYIVFIQILSRPLPAEIWTRLGGS</sequence>
<dbReference type="EMBL" id="QAYC01000011">
    <property type="protein sequence ID" value="PTW46631.1"/>
    <property type="molecule type" value="Genomic_DNA"/>
</dbReference>
<feature type="transmembrane region" description="Helical" evidence="1">
    <location>
        <begin position="68"/>
        <end position="86"/>
    </location>
</feature>
<accession>A0A8E3APU2</accession>
<comment type="caution">
    <text evidence="3">The sequence shown here is derived from an EMBL/GenBank/DDBJ whole genome shotgun (WGS) entry which is preliminary data.</text>
</comment>
<organism evidence="3 4">
    <name type="scientific">Rhodovulum kholense</name>
    <dbReference type="NCBI Taxonomy" id="453584"/>
    <lineage>
        <taxon>Bacteria</taxon>
        <taxon>Pseudomonadati</taxon>
        <taxon>Pseudomonadota</taxon>
        <taxon>Alphaproteobacteria</taxon>
        <taxon>Rhodobacterales</taxon>
        <taxon>Paracoccaceae</taxon>
        <taxon>Rhodovulum</taxon>
    </lineage>
</organism>
<dbReference type="InterPro" id="IPR009936">
    <property type="entry name" value="DUF1468"/>
</dbReference>
<gene>
    <name evidence="3" type="ORF">C8N38_111115</name>
</gene>
<evidence type="ECO:0000259" key="2">
    <source>
        <dbReference type="Pfam" id="PF07331"/>
    </source>
</evidence>
<reference evidence="3 4" key="1">
    <citation type="submission" date="2018-04" db="EMBL/GenBank/DDBJ databases">
        <title>Genomic Encyclopedia of Archaeal and Bacterial Type Strains, Phase II (KMG-II): from individual species to whole genera.</title>
        <authorList>
            <person name="Goeker M."/>
        </authorList>
    </citation>
    <scope>NUCLEOTIDE SEQUENCE [LARGE SCALE GENOMIC DNA]</scope>
    <source>
        <strain evidence="3 4">DSM 19783</strain>
    </source>
</reference>
<proteinExistence type="predicted"/>
<dbReference type="Pfam" id="PF07331">
    <property type="entry name" value="TctB"/>
    <property type="match status" value="1"/>
</dbReference>
<keyword evidence="4" id="KW-1185">Reference proteome</keyword>
<feature type="transmembrane region" description="Helical" evidence="1">
    <location>
        <begin position="37"/>
        <end position="56"/>
    </location>
</feature>
<evidence type="ECO:0000256" key="1">
    <source>
        <dbReference type="SAM" id="Phobius"/>
    </source>
</evidence>
<evidence type="ECO:0000313" key="4">
    <source>
        <dbReference type="Proteomes" id="UP000244037"/>
    </source>
</evidence>
<keyword evidence="1" id="KW-0472">Membrane</keyword>
<feature type="domain" description="DUF1468" evidence="2">
    <location>
        <begin position="14"/>
        <end position="140"/>
    </location>
</feature>
<keyword evidence="1" id="KW-0812">Transmembrane</keyword>
<name>A0A8E3APU2_9RHOB</name>
<feature type="transmembrane region" description="Helical" evidence="1">
    <location>
        <begin position="117"/>
        <end position="136"/>
    </location>
</feature>
<evidence type="ECO:0000313" key="3">
    <source>
        <dbReference type="EMBL" id="PTW46631.1"/>
    </source>
</evidence>
<protein>
    <submittedName>
        <fullName evidence="3">Tripartite tricarboxylate transporter TctB family protein</fullName>
    </submittedName>
</protein>
<dbReference type="OrthoDB" id="7873252at2"/>